<dbReference type="GO" id="GO:0006633">
    <property type="term" value="P:fatty acid biosynthetic process"/>
    <property type="evidence" value="ECO:0007669"/>
    <property type="project" value="InterPro"/>
</dbReference>
<dbReference type="PANTHER" id="PTHR43841">
    <property type="entry name" value="3-HYDROXYACYL-THIOESTER DEHYDRATASE HTDX-RELATED"/>
    <property type="match status" value="1"/>
</dbReference>
<dbReference type="GO" id="GO:0004312">
    <property type="term" value="F:fatty acid synthase activity"/>
    <property type="evidence" value="ECO:0007669"/>
    <property type="project" value="InterPro"/>
</dbReference>
<dbReference type="SUPFAM" id="SSF54637">
    <property type="entry name" value="Thioesterase/thiol ester dehydrase-isomerase"/>
    <property type="match status" value="1"/>
</dbReference>
<organism evidence="2 3">
    <name type="scientific">Alteromonas aestuariivivens</name>
    <dbReference type="NCBI Taxonomy" id="1938339"/>
    <lineage>
        <taxon>Bacteria</taxon>
        <taxon>Pseudomonadati</taxon>
        <taxon>Pseudomonadota</taxon>
        <taxon>Gammaproteobacteria</taxon>
        <taxon>Alteromonadales</taxon>
        <taxon>Alteromonadaceae</taxon>
        <taxon>Alteromonas/Salinimonas group</taxon>
        <taxon>Alteromonas</taxon>
    </lineage>
</organism>
<dbReference type="InterPro" id="IPR029069">
    <property type="entry name" value="HotDog_dom_sf"/>
</dbReference>
<proteinExistence type="predicted"/>
<gene>
    <name evidence="2" type="ORF">DXV75_02470</name>
</gene>
<dbReference type="AlphaFoldDB" id="A0A3D8MEZ9"/>
<dbReference type="RefSeq" id="WP_115591622.1">
    <property type="nucleotide sequence ID" value="NZ_QRHA01000001.1"/>
</dbReference>
<dbReference type="GO" id="GO:0005835">
    <property type="term" value="C:fatty acid synthase complex"/>
    <property type="evidence" value="ECO:0007669"/>
    <property type="project" value="InterPro"/>
</dbReference>
<evidence type="ECO:0000313" key="2">
    <source>
        <dbReference type="EMBL" id="RDV29332.1"/>
    </source>
</evidence>
<evidence type="ECO:0000313" key="3">
    <source>
        <dbReference type="Proteomes" id="UP000256561"/>
    </source>
</evidence>
<dbReference type="PRINTS" id="PR01483">
    <property type="entry name" value="FASYNTHASE"/>
</dbReference>
<dbReference type="InterPro" id="IPR002539">
    <property type="entry name" value="MaoC-like_dom"/>
</dbReference>
<comment type="caution">
    <text evidence="2">The sequence shown here is derived from an EMBL/GenBank/DDBJ whole genome shotgun (WGS) entry which is preliminary data.</text>
</comment>
<dbReference type="Pfam" id="PF01575">
    <property type="entry name" value="MaoC_dehydratas"/>
    <property type="match status" value="1"/>
</dbReference>
<keyword evidence="3" id="KW-1185">Reference proteome</keyword>
<reference evidence="3" key="1">
    <citation type="submission" date="2018-08" db="EMBL/GenBank/DDBJ databases">
        <authorList>
            <person name="Zhang J."/>
            <person name="Du Z.-J."/>
        </authorList>
    </citation>
    <scope>NUCLEOTIDE SEQUENCE [LARGE SCALE GENOMIC DNA]</scope>
    <source>
        <strain evidence="3">KCTC 52655</strain>
    </source>
</reference>
<dbReference type="EMBL" id="QRHA01000001">
    <property type="protein sequence ID" value="RDV29332.1"/>
    <property type="molecule type" value="Genomic_DNA"/>
</dbReference>
<name>A0A3D8MEZ9_9ALTE</name>
<protein>
    <recommendedName>
        <fullName evidence="1">MaoC-like domain-containing protein</fullName>
    </recommendedName>
</protein>
<feature type="domain" description="MaoC-like" evidence="1">
    <location>
        <begin position="169"/>
        <end position="250"/>
    </location>
</feature>
<evidence type="ECO:0000259" key="1">
    <source>
        <dbReference type="Pfam" id="PF01575"/>
    </source>
</evidence>
<dbReference type="PANTHER" id="PTHR43841:SF3">
    <property type="entry name" value="(3R)-HYDROXYACYL-ACP DEHYDRATASE SUBUNIT HADB"/>
    <property type="match status" value="1"/>
</dbReference>
<sequence length="288" mass="32496">MIALYLRSLFQRGNPQQLNQFKPPPIPEQKFSAEVTPDSEHYQRYCEMVGWSSEKHTHPCYFQMRAMALQIQCLTAPNSPFPVMGLVHRANRIRQWRACQFEEAVRLTAYYRSVVPHARGWDIEVVVSGEQSGNTVYEASGIYLVRTPAPHVAPKVKGATHQSDAFADYSTVAEIDASQDLGRRYAAVSGDFNPIHLSRISAKMFGFKRAIAHGMWSLARCYSALDSAMSVAHRNVALDCEFRRPLFLPASCKLLRDKSQVALPLHFALTDSKRVTTHLVGSLSHFDR</sequence>
<dbReference type="Gene3D" id="3.10.129.10">
    <property type="entry name" value="Hotdog Thioesterase"/>
    <property type="match status" value="1"/>
</dbReference>
<dbReference type="OrthoDB" id="9774179at2"/>
<dbReference type="Proteomes" id="UP000256561">
    <property type="component" value="Unassembled WGS sequence"/>
</dbReference>
<dbReference type="InterPro" id="IPR003965">
    <property type="entry name" value="Fatty_acid_synthase"/>
</dbReference>
<accession>A0A3D8MEZ9</accession>